<dbReference type="InParanoid" id="A0A1Y2BJ67"/>
<gene>
    <name evidence="2" type="ORF">BCR39DRAFT_132977</name>
</gene>
<evidence type="ECO:0000313" key="3">
    <source>
        <dbReference type="Proteomes" id="UP000193986"/>
    </source>
</evidence>
<keyword evidence="3" id="KW-1185">Reference proteome</keyword>
<feature type="region of interest" description="Disordered" evidence="1">
    <location>
        <begin position="22"/>
        <end position="169"/>
    </location>
</feature>
<name>A0A1Y2BJ67_9TREE</name>
<proteinExistence type="predicted"/>
<comment type="caution">
    <text evidence="2">The sequence shown here is derived from an EMBL/GenBank/DDBJ whole genome shotgun (WGS) entry which is preliminary data.</text>
</comment>
<feature type="compositionally biased region" description="Pro residues" evidence="1">
    <location>
        <begin position="120"/>
        <end position="129"/>
    </location>
</feature>
<dbReference type="EMBL" id="MCFC01000002">
    <property type="protein sequence ID" value="ORY34833.1"/>
    <property type="molecule type" value="Genomic_DNA"/>
</dbReference>
<evidence type="ECO:0000313" key="2">
    <source>
        <dbReference type="EMBL" id="ORY34833.1"/>
    </source>
</evidence>
<dbReference type="Proteomes" id="UP000193986">
    <property type="component" value="Unassembled WGS sequence"/>
</dbReference>
<reference evidence="2 3" key="1">
    <citation type="submission" date="2016-07" db="EMBL/GenBank/DDBJ databases">
        <title>Pervasive Adenine N6-methylation of Active Genes in Fungi.</title>
        <authorList>
            <consortium name="DOE Joint Genome Institute"/>
            <person name="Mondo S.J."/>
            <person name="Dannebaum R.O."/>
            <person name="Kuo R.C."/>
            <person name="Labutti K."/>
            <person name="Haridas S."/>
            <person name="Kuo A."/>
            <person name="Salamov A."/>
            <person name="Ahrendt S.R."/>
            <person name="Lipzen A."/>
            <person name="Sullivan W."/>
            <person name="Andreopoulos W.B."/>
            <person name="Clum A."/>
            <person name="Lindquist E."/>
            <person name="Daum C."/>
            <person name="Ramamoorthy G.K."/>
            <person name="Gryganskyi A."/>
            <person name="Culley D."/>
            <person name="Magnuson J.K."/>
            <person name="James T.Y."/>
            <person name="O'Malley M.A."/>
            <person name="Stajich J.E."/>
            <person name="Spatafora J.W."/>
            <person name="Visel A."/>
            <person name="Grigoriev I.V."/>
        </authorList>
    </citation>
    <scope>NUCLEOTIDE SEQUENCE [LARGE SCALE GENOMIC DNA]</scope>
    <source>
        <strain evidence="2 3">68-887.2</strain>
    </source>
</reference>
<feature type="compositionally biased region" description="Polar residues" evidence="1">
    <location>
        <begin position="86"/>
        <end position="109"/>
    </location>
</feature>
<evidence type="ECO:0000256" key="1">
    <source>
        <dbReference type="SAM" id="MobiDB-lite"/>
    </source>
</evidence>
<dbReference type="AlphaFoldDB" id="A0A1Y2BJ67"/>
<sequence length="199" mass="20940">MIYQVKNRSPCTVLITTQYAMTGTPSSRQGPRWATLNATESNNLPPSQTSVGSGGSRHSPIILSPELQGAPSLPEPLPVLSLSTSNAVPQTQTIPSTPSRNRSLEQTASLPRATSINIAPTPPTTPPAPSALSSAAQAAITPADTANQLPLDPTSRVTPSVQLRTSTPVAKPTPCQLRLLVQTSFLLSPRPLHQSSLRM</sequence>
<feature type="compositionally biased region" description="Polar residues" evidence="1">
    <location>
        <begin position="155"/>
        <end position="168"/>
    </location>
</feature>
<protein>
    <submittedName>
        <fullName evidence="2">Uncharacterized protein</fullName>
    </submittedName>
</protein>
<feature type="compositionally biased region" description="Low complexity" evidence="1">
    <location>
        <begin position="130"/>
        <end position="146"/>
    </location>
</feature>
<feature type="compositionally biased region" description="Polar residues" evidence="1">
    <location>
        <begin position="36"/>
        <end position="51"/>
    </location>
</feature>
<accession>A0A1Y2BJ67</accession>
<organism evidence="2 3">
    <name type="scientific">Naematelia encephala</name>
    <dbReference type="NCBI Taxonomy" id="71784"/>
    <lineage>
        <taxon>Eukaryota</taxon>
        <taxon>Fungi</taxon>
        <taxon>Dikarya</taxon>
        <taxon>Basidiomycota</taxon>
        <taxon>Agaricomycotina</taxon>
        <taxon>Tremellomycetes</taxon>
        <taxon>Tremellales</taxon>
        <taxon>Naemateliaceae</taxon>
        <taxon>Naematelia</taxon>
    </lineage>
</organism>